<reference evidence="1 2" key="1">
    <citation type="journal article" date="2006" name="Nature">
        <title>Global trends of whole-genome duplications revealed by the ciliate Paramecium tetraurelia.</title>
        <authorList>
            <consortium name="Genoscope"/>
            <person name="Aury J.-M."/>
            <person name="Jaillon O."/>
            <person name="Duret L."/>
            <person name="Noel B."/>
            <person name="Jubin C."/>
            <person name="Porcel B.M."/>
            <person name="Segurens B."/>
            <person name="Daubin V."/>
            <person name="Anthouard V."/>
            <person name="Aiach N."/>
            <person name="Arnaiz O."/>
            <person name="Billaut A."/>
            <person name="Beisson J."/>
            <person name="Blanc I."/>
            <person name="Bouhouche K."/>
            <person name="Camara F."/>
            <person name="Duharcourt S."/>
            <person name="Guigo R."/>
            <person name="Gogendeau D."/>
            <person name="Katinka M."/>
            <person name="Keller A.-M."/>
            <person name="Kissmehl R."/>
            <person name="Klotz C."/>
            <person name="Koll F."/>
            <person name="Le Moue A."/>
            <person name="Lepere C."/>
            <person name="Malinsky S."/>
            <person name="Nowacki M."/>
            <person name="Nowak J.K."/>
            <person name="Plattner H."/>
            <person name="Poulain J."/>
            <person name="Ruiz F."/>
            <person name="Serrano V."/>
            <person name="Zagulski M."/>
            <person name="Dessen P."/>
            <person name="Betermier M."/>
            <person name="Weissenbach J."/>
            <person name="Scarpelli C."/>
            <person name="Schachter V."/>
            <person name="Sperling L."/>
            <person name="Meyer E."/>
            <person name="Cohen J."/>
            <person name="Wincker P."/>
        </authorList>
    </citation>
    <scope>NUCLEOTIDE SEQUENCE [LARGE SCALE GENOMIC DNA]</scope>
    <source>
        <strain evidence="1 2">Stock d4-2</strain>
    </source>
</reference>
<organism evidence="1 2">
    <name type="scientific">Paramecium tetraurelia</name>
    <dbReference type="NCBI Taxonomy" id="5888"/>
    <lineage>
        <taxon>Eukaryota</taxon>
        <taxon>Sar</taxon>
        <taxon>Alveolata</taxon>
        <taxon>Ciliophora</taxon>
        <taxon>Intramacronucleata</taxon>
        <taxon>Oligohymenophorea</taxon>
        <taxon>Peniculida</taxon>
        <taxon>Parameciidae</taxon>
        <taxon>Paramecium</taxon>
    </lineage>
</organism>
<dbReference type="RefSeq" id="XP_001461720.1">
    <property type="nucleotide sequence ID" value="XM_001461683.1"/>
</dbReference>
<dbReference type="EMBL" id="CT868677">
    <property type="protein sequence ID" value="CAK94347.1"/>
    <property type="molecule type" value="Genomic_DNA"/>
</dbReference>
<evidence type="ECO:0000313" key="2">
    <source>
        <dbReference type="Proteomes" id="UP000000600"/>
    </source>
</evidence>
<keyword evidence="2" id="KW-1185">Reference proteome</keyword>
<dbReference type="HOGENOM" id="CLU_1790672_0_0_1"/>
<dbReference type="Proteomes" id="UP000000600">
    <property type="component" value="Unassembled WGS sequence"/>
</dbReference>
<dbReference type="InParanoid" id="A0EGA6"/>
<protein>
    <submittedName>
        <fullName evidence="1">Uncharacterized protein</fullName>
    </submittedName>
</protein>
<name>A0EGA6_PARTE</name>
<dbReference type="OMA" id="ITEMPTN"/>
<proteinExistence type="predicted"/>
<dbReference type="GeneID" id="5047505"/>
<dbReference type="OrthoDB" id="10292171at2759"/>
<gene>
    <name evidence="1" type="ORF">GSPATT00026671001</name>
</gene>
<sequence>MMFKQTKVNDGFKLPRIEKPSAYIIQTNRDSLDFLLGKNRNPFDSNKVPQLRQEPKQITEMPTNRFARCGSQLLDPSSQVFKPVQQTQRKISQMDCKYDIQNFFTLEPQLEAKKPIVINKRNRVPKHYRLQTFSDWVKKLYGQDWFNDQI</sequence>
<accession>A0EGA6</accession>
<dbReference type="AlphaFoldDB" id="A0EGA6"/>
<dbReference type="KEGG" id="ptm:GSPATT00026671001"/>
<evidence type="ECO:0000313" key="1">
    <source>
        <dbReference type="EMBL" id="CAK94347.1"/>
    </source>
</evidence>